<evidence type="ECO:0000313" key="3">
    <source>
        <dbReference type="Proteomes" id="UP000288168"/>
    </source>
</evidence>
<feature type="region of interest" description="Disordered" evidence="1">
    <location>
        <begin position="346"/>
        <end position="367"/>
    </location>
</feature>
<gene>
    <name evidence="2" type="ORF">CEP54_009778</name>
</gene>
<evidence type="ECO:0000313" key="2">
    <source>
        <dbReference type="EMBL" id="RSL54600.1"/>
    </source>
</evidence>
<sequence>MSGFEIAGIVLGGFPILIEAAQPLTRYFQGAERWWHFKRDFMTLISTIEDESIAYSQNLELLLTPVDLDPEVKASLQEDSGSRLWYDPEIQAKLRGRIKIQYMSWFLRQLIEMRETLNEILGMLPIKKNGEVDFPRTTTVDYELFRLKQSFSTRRQHLLDKIVRINESLYKFLAKDSHINAEVARSTTSWKATPPSTAGRRRATTLLRLQSEAKKLSSALLNGWNCRCPHQCGVGHDWKSSEVDLREPSLNLLLERGNLTRQLRVQIMGGENLGSIEARSSRSITMLEQIADLRMQAHQELTPTAFEKSARRPGLASSAVAVTSTLARPAMPVDLKFWQRREQKKLTKNDNPQPQNLGQTTSNPTWTDRQYLGTEQEAVIFSLDPQGQSNPAGLKVTNLDVFYGSTPRLPDRLQIGLEIALTILGLGTSCWVPRGWDRREILILNGPNNSTKPFLRHESLSFTLGETIDNTKVHTEVSLFSLGVILLELIYQENLEQQPFWNTYCENGQPNDWTHQRTAMEWQSQVEARYGDDLSEPIRLCC</sequence>
<dbReference type="Proteomes" id="UP000288168">
    <property type="component" value="Unassembled WGS sequence"/>
</dbReference>
<evidence type="ECO:0000256" key="1">
    <source>
        <dbReference type="SAM" id="MobiDB-lite"/>
    </source>
</evidence>
<name>A0A428PNK9_9HYPO</name>
<reference evidence="2 3" key="1">
    <citation type="submission" date="2017-06" db="EMBL/GenBank/DDBJ databases">
        <title>Comparative genomic analysis of Ambrosia Fusariam Clade fungi.</title>
        <authorList>
            <person name="Stajich J.E."/>
            <person name="Carrillo J."/>
            <person name="Kijimoto T."/>
            <person name="Eskalen A."/>
            <person name="O'Donnell K."/>
            <person name="Kasson M."/>
        </authorList>
    </citation>
    <scope>NUCLEOTIDE SEQUENCE [LARGE SCALE GENOMIC DNA]</scope>
    <source>
        <strain evidence="2 3">NRRL62584</strain>
    </source>
</reference>
<protein>
    <submittedName>
        <fullName evidence="2">Uncharacterized protein</fullName>
    </submittedName>
</protein>
<proteinExistence type="predicted"/>
<dbReference type="PANTHER" id="PTHR35186">
    <property type="entry name" value="ANK_REP_REGION DOMAIN-CONTAINING PROTEIN"/>
    <property type="match status" value="1"/>
</dbReference>
<dbReference type="OrthoDB" id="3565018at2759"/>
<comment type="caution">
    <text evidence="2">The sequence shown here is derived from an EMBL/GenBank/DDBJ whole genome shotgun (WGS) entry which is preliminary data.</text>
</comment>
<dbReference type="EMBL" id="NKCI01000109">
    <property type="protein sequence ID" value="RSL54600.1"/>
    <property type="molecule type" value="Genomic_DNA"/>
</dbReference>
<accession>A0A428PNK9</accession>
<feature type="compositionally biased region" description="Polar residues" evidence="1">
    <location>
        <begin position="349"/>
        <end position="367"/>
    </location>
</feature>
<dbReference type="AlphaFoldDB" id="A0A428PNK9"/>
<organism evidence="2 3">
    <name type="scientific">Fusarium duplospermum</name>
    <dbReference type="NCBI Taxonomy" id="1325734"/>
    <lineage>
        <taxon>Eukaryota</taxon>
        <taxon>Fungi</taxon>
        <taxon>Dikarya</taxon>
        <taxon>Ascomycota</taxon>
        <taxon>Pezizomycotina</taxon>
        <taxon>Sordariomycetes</taxon>
        <taxon>Hypocreomycetidae</taxon>
        <taxon>Hypocreales</taxon>
        <taxon>Nectriaceae</taxon>
        <taxon>Fusarium</taxon>
        <taxon>Fusarium solani species complex</taxon>
    </lineage>
</organism>
<keyword evidence="3" id="KW-1185">Reference proteome</keyword>
<dbReference type="PANTHER" id="PTHR35186:SF4">
    <property type="entry name" value="PRION-INHIBITION AND PROPAGATION HELO DOMAIN-CONTAINING PROTEIN"/>
    <property type="match status" value="1"/>
</dbReference>
<dbReference type="STRING" id="1325734.A0A428PNK9"/>